<dbReference type="STRING" id="706587.Desti_4312"/>
<dbReference type="Proteomes" id="UP000006055">
    <property type="component" value="Chromosome"/>
</dbReference>
<dbReference type="AlphaFoldDB" id="I4CBK5"/>
<dbReference type="GO" id="GO:0016747">
    <property type="term" value="F:acyltransferase activity, transferring groups other than amino-acyl groups"/>
    <property type="evidence" value="ECO:0007669"/>
    <property type="project" value="InterPro"/>
</dbReference>
<dbReference type="HOGENOM" id="CLU_713164_0_0_7"/>
<name>I4CBK5_DESTA</name>
<organism evidence="2 3">
    <name type="scientific">Desulfomonile tiedjei (strain ATCC 49306 / DSM 6799 / DCB-1)</name>
    <dbReference type="NCBI Taxonomy" id="706587"/>
    <lineage>
        <taxon>Bacteria</taxon>
        <taxon>Pseudomonadati</taxon>
        <taxon>Thermodesulfobacteriota</taxon>
        <taxon>Desulfomonilia</taxon>
        <taxon>Desulfomonilales</taxon>
        <taxon>Desulfomonilaceae</taxon>
        <taxon>Desulfomonile</taxon>
    </lineage>
</organism>
<feature type="domain" description="N-acetyltransferase" evidence="1">
    <location>
        <begin position="34"/>
        <end position="176"/>
    </location>
</feature>
<dbReference type="EMBL" id="CP003360">
    <property type="protein sequence ID" value="AFM26946.1"/>
    <property type="molecule type" value="Genomic_DNA"/>
</dbReference>
<dbReference type="OrthoDB" id="9789603at2"/>
<dbReference type="InterPro" id="IPR000182">
    <property type="entry name" value="GNAT_dom"/>
</dbReference>
<dbReference type="Pfam" id="PF13527">
    <property type="entry name" value="Acetyltransf_9"/>
    <property type="match status" value="1"/>
</dbReference>
<evidence type="ECO:0000313" key="2">
    <source>
        <dbReference type="EMBL" id="AFM26946.1"/>
    </source>
</evidence>
<evidence type="ECO:0000259" key="1">
    <source>
        <dbReference type="PROSITE" id="PS51186"/>
    </source>
</evidence>
<proteinExistence type="predicted"/>
<gene>
    <name evidence="2" type="ordered locus">Desti_4312</name>
</gene>
<dbReference type="Gene3D" id="3.40.630.30">
    <property type="match status" value="1"/>
</dbReference>
<evidence type="ECO:0000313" key="3">
    <source>
        <dbReference type="Proteomes" id="UP000006055"/>
    </source>
</evidence>
<protein>
    <recommendedName>
        <fullName evidence="1">N-acetyltransferase domain-containing protein</fullName>
    </recommendedName>
</protein>
<dbReference type="SUPFAM" id="SSF55729">
    <property type="entry name" value="Acyl-CoA N-acyltransferases (Nat)"/>
    <property type="match status" value="1"/>
</dbReference>
<dbReference type="PROSITE" id="PS51186">
    <property type="entry name" value="GNAT"/>
    <property type="match status" value="1"/>
</dbReference>
<sequence>MRLAANKVEKGMQPIADRLLNNQPEEKENRIGGLRIFGATEEMADQLVSFHNSYFGDNRKSEHWIWEYRGCHPDLSFFTVVVDEGRLVGTMGSIPIYLRVAGEKILSNKLENALLVPEYRGKETATDARIFHECKAREKGSQCLWAYTPVSKSAIREGYTVFNGVICGVVAAMNLSVIASDTLKSTKHPFKKKILRLASQFLLWIYGSILRATVLLPKSNYDIVSEPLRETDLDDFYRRLRIAYPNMIHIDLNARYLKWRIHDNPILQYRSYYVYDGKDLKAYAFVHAGDVRAFLTDFNFEHIDAGRFLLSRIVNDLKDQKAGFIVFAGNLENPSLKRVFRLLRRWGFVHFNKTNLIVKNLQFRNGRALTNAENWCMTGIGTEGYTL</sequence>
<accession>I4CBK5</accession>
<reference evidence="3" key="1">
    <citation type="submission" date="2012-06" db="EMBL/GenBank/DDBJ databases">
        <title>Complete sequence of chromosome of Desulfomonile tiedjei DSM 6799.</title>
        <authorList>
            <person name="Lucas S."/>
            <person name="Copeland A."/>
            <person name="Lapidus A."/>
            <person name="Glavina del Rio T."/>
            <person name="Dalin E."/>
            <person name="Tice H."/>
            <person name="Bruce D."/>
            <person name="Goodwin L."/>
            <person name="Pitluck S."/>
            <person name="Peters L."/>
            <person name="Ovchinnikova G."/>
            <person name="Zeytun A."/>
            <person name="Lu M."/>
            <person name="Kyrpides N."/>
            <person name="Mavromatis K."/>
            <person name="Ivanova N."/>
            <person name="Brettin T."/>
            <person name="Detter J.C."/>
            <person name="Han C."/>
            <person name="Larimer F."/>
            <person name="Land M."/>
            <person name="Hauser L."/>
            <person name="Markowitz V."/>
            <person name="Cheng J.-F."/>
            <person name="Hugenholtz P."/>
            <person name="Woyke T."/>
            <person name="Wu D."/>
            <person name="Spring S."/>
            <person name="Schroeder M."/>
            <person name="Brambilla E."/>
            <person name="Klenk H.-P."/>
            <person name="Eisen J.A."/>
        </authorList>
    </citation>
    <scope>NUCLEOTIDE SEQUENCE [LARGE SCALE GENOMIC DNA]</scope>
    <source>
        <strain evidence="3">ATCC 49306 / DSM 6799 / DCB-1</strain>
    </source>
</reference>
<keyword evidence="3" id="KW-1185">Reference proteome</keyword>
<dbReference type="InterPro" id="IPR016181">
    <property type="entry name" value="Acyl_CoA_acyltransferase"/>
</dbReference>
<dbReference type="KEGG" id="dti:Desti_4312"/>
<dbReference type="RefSeq" id="WP_014812066.1">
    <property type="nucleotide sequence ID" value="NC_018025.1"/>
</dbReference>